<comment type="subcellular location">
    <subcellularLocation>
        <location evidence="2">Plastid</location>
        <location evidence="2">Chloroplast thylakoid membrane</location>
        <topology evidence="2">Multi-pass membrane protein</topology>
    </subcellularLocation>
</comment>
<evidence type="ECO:0000256" key="7">
    <source>
        <dbReference type="ARBA" id="ARBA00022528"/>
    </source>
</evidence>
<dbReference type="GO" id="GO:0009535">
    <property type="term" value="C:chloroplast thylakoid membrane"/>
    <property type="evidence" value="ECO:0007669"/>
    <property type="project" value="UniProtKB-SubCell"/>
</dbReference>
<dbReference type="GO" id="GO:0048038">
    <property type="term" value="F:quinone binding"/>
    <property type="evidence" value="ECO:0007669"/>
    <property type="project" value="UniProtKB-KW"/>
</dbReference>
<evidence type="ECO:0000256" key="20">
    <source>
        <dbReference type="RuleBase" id="RU004431"/>
    </source>
</evidence>
<geneLocation type="chloroplast" evidence="21"/>
<keyword evidence="10 20" id="KW-0874">Quinone</keyword>
<dbReference type="AlphaFoldDB" id="A0A8F3BDW3"/>
<feature type="transmembrane region" description="Helical" evidence="20">
    <location>
        <begin position="153"/>
        <end position="175"/>
    </location>
</feature>
<dbReference type="Gene3D" id="1.20.120.1200">
    <property type="entry name" value="NADH-ubiquinone/plastoquinone oxidoreductase chain 6, subunit NuoJ"/>
    <property type="match status" value="1"/>
</dbReference>
<evidence type="ECO:0000256" key="14">
    <source>
        <dbReference type="ARBA" id="ARBA00022989"/>
    </source>
</evidence>
<keyword evidence="16 20" id="KW-0793">Thylakoid</keyword>
<keyword evidence="6" id="KW-0813">Transport</keyword>
<accession>A0A8F3BDW3</accession>
<keyword evidence="11 20" id="KW-0521">NADP</keyword>
<keyword evidence="12 20" id="KW-0618">Plastoquinone</keyword>
<comment type="similarity">
    <text evidence="3 20">Belongs to the complex I subunit 6 family.</text>
</comment>
<evidence type="ECO:0000256" key="6">
    <source>
        <dbReference type="ARBA" id="ARBA00022448"/>
    </source>
</evidence>
<feature type="transmembrane region" description="Helical" evidence="20">
    <location>
        <begin position="89"/>
        <end position="111"/>
    </location>
</feature>
<keyword evidence="7 20" id="KW-0150">Chloroplast</keyword>
<evidence type="ECO:0000256" key="5">
    <source>
        <dbReference type="ARBA" id="ARBA00018131"/>
    </source>
</evidence>
<evidence type="ECO:0000256" key="17">
    <source>
        <dbReference type="ARBA" id="ARBA00023136"/>
    </source>
</evidence>
<evidence type="ECO:0000256" key="10">
    <source>
        <dbReference type="ARBA" id="ARBA00022719"/>
    </source>
</evidence>
<feature type="transmembrane region" description="Helical" evidence="20">
    <location>
        <begin position="36"/>
        <end position="53"/>
    </location>
</feature>
<dbReference type="InterPro" id="IPR050290">
    <property type="entry name" value="NAD(P)H-Q_Oxidoreduct_6"/>
</dbReference>
<dbReference type="PANTHER" id="PTHR48479:SF1">
    <property type="entry name" value="NAD(P)H-QUINONE OXIDOREDUCTASE SUBUNIT 6, CHLOROPLASTIC"/>
    <property type="match status" value="1"/>
</dbReference>
<evidence type="ECO:0000313" key="21">
    <source>
        <dbReference type="EMBL" id="QWW93155.1"/>
    </source>
</evidence>
<evidence type="ECO:0000256" key="18">
    <source>
        <dbReference type="ARBA" id="ARBA00047726"/>
    </source>
</evidence>
<dbReference type="InterPro" id="IPR001457">
    <property type="entry name" value="NADH_UbQ/plastoQ_OxRdtase_su6"/>
</dbReference>
<comment type="catalytic activity">
    <reaction evidence="18 20">
        <text>a plastoquinone + NADPH + (n+1) H(+)(in) = a plastoquinol + NADP(+) + n H(+)(out)</text>
        <dbReference type="Rhea" id="RHEA:42612"/>
        <dbReference type="Rhea" id="RHEA-COMP:9561"/>
        <dbReference type="Rhea" id="RHEA-COMP:9562"/>
        <dbReference type="ChEBI" id="CHEBI:15378"/>
        <dbReference type="ChEBI" id="CHEBI:17757"/>
        <dbReference type="ChEBI" id="CHEBI:57783"/>
        <dbReference type="ChEBI" id="CHEBI:58349"/>
        <dbReference type="ChEBI" id="CHEBI:62192"/>
    </reaction>
</comment>
<feature type="transmembrane region" description="Helical" evidence="20">
    <location>
        <begin position="59"/>
        <end position="82"/>
    </location>
</feature>
<dbReference type="EMBL" id="MW429510">
    <property type="protein sequence ID" value="QWW93155.1"/>
    <property type="molecule type" value="Genomic_DNA"/>
</dbReference>
<evidence type="ECO:0000256" key="8">
    <source>
        <dbReference type="ARBA" id="ARBA00022640"/>
    </source>
</evidence>
<organism evidence="21">
    <name type="scientific">Fossombronia mylioides</name>
    <dbReference type="NCBI Taxonomy" id="2846786"/>
    <lineage>
        <taxon>Eukaryota</taxon>
        <taxon>Viridiplantae</taxon>
        <taxon>Streptophyta</taxon>
        <taxon>Embryophyta</taxon>
        <taxon>Marchantiophyta</taxon>
        <taxon>Jungermanniopsida</taxon>
        <taxon>Pelliidae</taxon>
        <taxon>Fossombroniales</taxon>
        <taxon>Fossombroniineae</taxon>
        <taxon>Fossombroniaceae</taxon>
        <taxon>Fossombronia</taxon>
    </lineage>
</organism>
<name>A0A8F3BDW3_9MARC</name>
<dbReference type="GO" id="GO:0008137">
    <property type="term" value="F:NADH dehydrogenase (ubiquinone) activity"/>
    <property type="evidence" value="ECO:0007669"/>
    <property type="project" value="UniProtKB-UniRule"/>
</dbReference>
<evidence type="ECO:0000256" key="3">
    <source>
        <dbReference type="ARBA" id="ARBA00005698"/>
    </source>
</evidence>
<keyword evidence="13" id="KW-1278">Translocase</keyword>
<dbReference type="EC" id="7.1.1.-" evidence="20"/>
<sequence length="193" mass="21788">MKLPESFYETIFLFLQLGLILGSLGIVLFTNIVYSALLLGVVFFCISLLYLLLNADFVAAAQILIYVGAINVLIVFAVMLINKKQYSNFFVYWTIGDGITLTLCTGLFLLLSHFVSDTSWSQIFSMTKPNFVGKEVILINTVRRIGSELLTEFLFSFELMSIILLITLIGAITLARRESEKKIELEKKDFSKI</sequence>
<keyword evidence="8 20" id="KW-0934">Plastid</keyword>
<comment type="function">
    <text evidence="1 20">NDH shuttles electrons from NAD(P)H:plastoquinone, via FMN and iron-sulfur (Fe-S) centers, to quinones in the photosynthetic chain and possibly in a chloroplast respiratory chain. The immediate electron acceptor for the enzyme in this species is believed to be plastoquinone. Couples the redox reaction to proton translocation, and thus conserves the redox energy in a proton gradient.</text>
</comment>
<comment type="catalytic activity">
    <reaction evidence="19 20">
        <text>a plastoquinone + NADH + (n+1) H(+)(in) = a plastoquinol + NAD(+) + n H(+)(out)</text>
        <dbReference type="Rhea" id="RHEA:42608"/>
        <dbReference type="Rhea" id="RHEA-COMP:9561"/>
        <dbReference type="Rhea" id="RHEA-COMP:9562"/>
        <dbReference type="ChEBI" id="CHEBI:15378"/>
        <dbReference type="ChEBI" id="CHEBI:17757"/>
        <dbReference type="ChEBI" id="CHEBI:57540"/>
        <dbReference type="ChEBI" id="CHEBI:57945"/>
        <dbReference type="ChEBI" id="CHEBI:62192"/>
    </reaction>
</comment>
<protein>
    <recommendedName>
        <fullName evidence="5 20">NAD(P)H-quinone oxidoreductase subunit 6, chloroplastic</fullName>
        <ecNumber evidence="20">7.1.1.-</ecNumber>
    </recommendedName>
</protein>
<dbReference type="Pfam" id="PF00499">
    <property type="entry name" value="Oxidored_q3"/>
    <property type="match status" value="1"/>
</dbReference>
<evidence type="ECO:0000256" key="1">
    <source>
        <dbReference type="ARBA" id="ARBA00004059"/>
    </source>
</evidence>
<keyword evidence="15 20" id="KW-0520">NAD</keyword>
<evidence type="ECO:0000256" key="4">
    <source>
        <dbReference type="ARBA" id="ARBA00011199"/>
    </source>
</evidence>
<gene>
    <name evidence="21" type="primary">ndhG</name>
</gene>
<evidence type="ECO:0000256" key="11">
    <source>
        <dbReference type="ARBA" id="ARBA00022857"/>
    </source>
</evidence>
<evidence type="ECO:0000256" key="16">
    <source>
        <dbReference type="ARBA" id="ARBA00023078"/>
    </source>
</evidence>
<evidence type="ECO:0000256" key="19">
    <source>
        <dbReference type="ARBA" id="ARBA00048026"/>
    </source>
</evidence>
<feature type="transmembrane region" description="Helical" evidence="20">
    <location>
        <begin position="6"/>
        <end position="29"/>
    </location>
</feature>
<dbReference type="InterPro" id="IPR042106">
    <property type="entry name" value="Nuo/plastoQ_OxRdtase_6_NuoJ"/>
</dbReference>
<evidence type="ECO:0000256" key="15">
    <source>
        <dbReference type="ARBA" id="ARBA00023027"/>
    </source>
</evidence>
<dbReference type="PANTHER" id="PTHR48479">
    <property type="entry name" value="NAD(P)H-QUINONE OXIDOREDUCTASE SUBUNIT 6, CHLOROPLASTIC"/>
    <property type="match status" value="1"/>
</dbReference>
<keyword evidence="14 20" id="KW-1133">Transmembrane helix</keyword>
<dbReference type="FunFam" id="1.20.120.1200:FF:000002">
    <property type="entry name" value="NAD(P)H-quinone oxidoreductase subunit 6, chloroplastic"/>
    <property type="match status" value="1"/>
</dbReference>
<evidence type="ECO:0000256" key="13">
    <source>
        <dbReference type="ARBA" id="ARBA00022967"/>
    </source>
</evidence>
<comment type="subunit">
    <text evidence="4 20">NDH is composed of at least 16 different subunits, 5 of which are encoded in the nucleus.</text>
</comment>
<evidence type="ECO:0000256" key="12">
    <source>
        <dbReference type="ARBA" id="ARBA00022957"/>
    </source>
</evidence>
<evidence type="ECO:0000256" key="2">
    <source>
        <dbReference type="ARBA" id="ARBA00004454"/>
    </source>
</evidence>
<proteinExistence type="inferred from homology"/>
<keyword evidence="17 20" id="KW-0472">Membrane</keyword>
<evidence type="ECO:0000256" key="9">
    <source>
        <dbReference type="ARBA" id="ARBA00022692"/>
    </source>
</evidence>
<reference evidence="21" key="1">
    <citation type="journal article" date="2021" name="ACS Synth. Biol.">
        <title>Construction of DNA Tools for Hyperexpression in Marchantia Chloroplasts.</title>
        <authorList>
            <person name="Frangedakis E."/>
            <person name="Guzman-Chavez F."/>
            <person name="Rebmann M."/>
            <person name="Markel K."/>
            <person name="Yu Y."/>
            <person name="Perraki A."/>
            <person name="Tse S.W."/>
            <person name="Liu Y."/>
            <person name="Rever J."/>
            <person name="Sauret-Gueto S."/>
            <person name="Goffinet B."/>
            <person name="Schneider H."/>
            <person name="Haseloff J."/>
        </authorList>
    </citation>
    <scope>NUCLEOTIDE SEQUENCE</scope>
</reference>
<dbReference type="NCBIfam" id="NF005163">
    <property type="entry name" value="PRK06638.1-3"/>
    <property type="match status" value="1"/>
</dbReference>
<keyword evidence="9 20" id="KW-0812">Transmembrane</keyword>